<keyword evidence="11" id="KW-1185">Reference proteome</keyword>
<evidence type="ECO:0000256" key="2">
    <source>
        <dbReference type="ARBA" id="ARBA00017823"/>
    </source>
</evidence>
<keyword evidence="6" id="KW-0804">Transcription</keyword>
<evidence type="ECO:0000256" key="8">
    <source>
        <dbReference type="ARBA" id="ARBA00030117"/>
    </source>
</evidence>
<keyword evidence="10" id="KW-0966">Cell projection</keyword>
<dbReference type="Proteomes" id="UP000008825">
    <property type="component" value="Chromosome"/>
</dbReference>
<feature type="domain" description="Anti-sigma-28 factor FlgM C-terminal" evidence="9">
    <location>
        <begin position="42"/>
        <end position="96"/>
    </location>
</feature>
<dbReference type="InterPro" id="IPR035890">
    <property type="entry name" value="Anti-sigma-28_factor_FlgM_sf"/>
</dbReference>
<dbReference type="GO" id="GO:0045892">
    <property type="term" value="P:negative regulation of DNA-templated transcription"/>
    <property type="evidence" value="ECO:0007669"/>
    <property type="project" value="InterPro"/>
</dbReference>
<accession>B5EDX1</accession>
<name>B5EDX1_CITBB</name>
<evidence type="ECO:0000256" key="7">
    <source>
        <dbReference type="ARBA" id="ARBA00024739"/>
    </source>
</evidence>
<dbReference type="RefSeq" id="WP_012532185.1">
    <property type="nucleotide sequence ID" value="NC_011146.1"/>
</dbReference>
<dbReference type="InterPro" id="IPR031316">
    <property type="entry name" value="FlgM_C"/>
</dbReference>
<gene>
    <name evidence="10" type="primary">flgM</name>
    <name evidence="10" type="ordered locus">Gbem_3757</name>
</gene>
<organism evidence="10 11">
    <name type="scientific">Citrifermentans bemidjiense (strain ATCC BAA-1014 / DSM 16622 / JCM 12645 / Bem)</name>
    <name type="common">Geobacter bemidjiensis</name>
    <dbReference type="NCBI Taxonomy" id="404380"/>
    <lineage>
        <taxon>Bacteria</taxon>
        <taxon>Pseudomonadati</taxon>
        <taxon>Thermodesulfobacteriota</taxon>
        <taxon>Desulfuromonadia</taxon>
        <taxon>Geobacterales</taxon>
        <taxon>Geobacteraceae</taxon>
        <taxon>Citrifermentans</taxon>
    </lineage>
</organism>
<keyword evidence="5" id="KW-0805">Transcription regulation</keyword>
<evidence type="ECO:0000259" key="9">
    <source>
        <dbReference type="Pfam" id="PF04316"/>
    </source>
</evidence>
<protein>
    <recommendedName>
        <fullName evidence="2">Negative regulator of flagellin synthesis</fullName>
    </recommendedName>
    <alternativeName>
        <fullName evidence="8">Anti-sigma-28 factor</fullName>
    </alternativeName>
</protein>
<reference evidence="10 11" key="2">
    <citation type="journal article" date="2010" name="BMC Genomics">
        <title>The genome of Geobacter bemidjiensis, exemplar for the subsurface clade of Geobacter species that predominate in Fe(III)-reducing subsurface environments.</title>
        <authorList>
            <person name="Aklujkar M."/>
            <person name="Young N.D."/>
            <person name="Holmes D."/>
            <person name="Chavan M."/>
            <person name="Risso C."/>
            <person name="Kiss H.E."/>
            <person name="Han C.S."/>
            <person name="Land M.L."/>
            <person name="Lovley D.R."/>
        </authorList>
    </citation>
    <scope>NUCLEOTIDE SEQUENCE [LARGE SCALE GENOMIC DNA]</scope>
    <source>
        <strain evidence="11">ATCC BAA-1014 / DSM 16622 / JCM 12645 / Bem</strain>
    </source>
</reference>
<evidence type="ECO:0000256" key="6">
    <source>
        <dbReference type="ARBA" id="ARBA00023163"/>
    </source>
</evidence>
<dbReference type="EMBL" id="CP001124">
    <property type="protein sequence ID" value="ACH40749.1"/>
    <property type="molecule type" value="Genomic_DNA"/>
</dbReference>
<dbReference type="STRING" id="404380.Gbem_3757"/>
<proteinExistence type="inferred from homology"/>
<dbReference type="KEGG" id="gbm:Gbem_3757"/>
<dbReference type="InterPro" id="IPR007412">
    <property type="entry name" value="FlgM"/>
</dbReference>
<keyword evidence="4" id="KW-1005">Bacterial flagellum biogenesis</keyword>
<evidence type="ECO:0000256" key="5">
    <source>
        <dbReference type="ARBA" id="ARBA00023015"/>
    </source>
</evidence>
<dbReference type="Pfam" id="PF04316">
    <property type="entry name" value="FlgM"/>
    <property type="match status" value="1"/>
</dbReference>
<evidence type="ECO:0000313" key="10">
    <source>
        <dbReference type="EMBL" id="ACH40749.1"/>
    </source>
</evidence>
<comment type="similarity">
    <text evidence="1">Belongs to the FlgM family.</text>
</comment>
<evidence type="ECO:0000256" key="4">
    <source>
        <dbReference type="ARBA" id="ARBA00022795"/>
    </source>
</evidence>
<dbReference type="SUPFAM" id="SSF101498">
    <property type="entry name" value="Anti-sigma factor FlgM"/>
    <property type="match status" value="1"/>
</dbReference>
<keyword evidence="3" id="KW-0678">Repressor</keyword>
<dbReference type="NCBIfam" id="TIGR03824">
    <property type="entry name" value="FlgM_jcvi"/>
    <property type="match status" value="1"/>
</dbReference>
<dbReference type="AlphaFoldDB" id="B5EDX1"/>
<dbReference type="HOGENOM" id="CLU_2301815_0_0_7"/>
<dbReference type="GO" id="GO:0044781">
    <property type="term" value="P:bacterial-type flagellum organization"/>
    <property type="evidence" value="ECO:0007669"/>
    <property type="project" value="UniProtKB-KW"/>
</dbReference>
<comment type="function">
    <text evidence="7">Responsible for the coupling of flagellin expression to flagellar assembly by preventing expression of the flagellin genes when a component of the middle class of proteins is defective. It negatively regulates flagellar genes by inhibiting the activity of FliA by directly binding to FliA.</text>
</comment>
<reference evidence="10 11" key="1">
    <citation type="submission" date="2008-07" db="EMBL/GenBank/DDBJ databases">
        <title>Complete sequence of Geobacter bemidjiensis BEM.</title>
        <authorList>
            <consortium name="US DOE Joint Genome Institute"/>
            <person name="Lucas S."/>
            <person name="Copeland A."/>
            <person name="Lapidus A."/>
            <person name="Glavina del Rio T."/>
            <person name="Dalin E."/>
            <person name="Tice H."/>
            <person name="Bruce D."/>
            <person name="Goodwin L."/>
            <person name="Pitluck S."/>
            <person name="Kiss H."/>
            <person name="Brettin T."/>
            <person name="Detter J.C."/>
            <person name="Han C."/>
            <person name="Kuske C.R."/>
            <person name="Schmutz J."/>
            <person name="Larimer F."/>
            <person name="Land M."/>
            <person name="Hauser L."/>
            <person name="Kyrpides N."/>
            <person name="Lykidis A."/>
            <person name="Lovley D."/>
            <person name="Richardson P."/>
        </authorList>
    </citation>
    <scope>NUCLEOTIDE SEQUENCE [LARGE SCALE GENOMIC DNA]</scope>
    <source>
        <strain evidence="11">ATCC BAA-1014 / DSM 16622 / JCM 12645 / Bem</strain>
    </source>
</reference>
<sequence>MRIEGSAYVVDISRSQALKKNEAAAPQQVQGARPAARVLSFDRVELSPQVREMQKLKGEMESLPEVRLDRVALAKQQVQNGGYRVEPTLLAQKMMDAYKTR</sequence>
<evidence type="ECO:0000256" key="3">
    <source>
        <dbReference type="ARBA" id="ARBA00022491"/>
    </source>
</evidence>
<dbReference type="OrthoDB" id="5397528at2"/>
<evidence type="ECO:0000313" key="11">
    <source>
        <dbReference type="Proteomes" id="UP000008825"/>
    </source>
</evidence>
<evidence type="ECO:0000256" key="1">
    <source>
        <dbReference type="ARBA" id="ARBA00005322"/>
    </source>
</evidence>
<keyword evidence="10" id="KW-0969">Cilium</keyword>
<keyword evidence="10" id="KW-0282">Flagellum</keyword>